<keyword evidence="3" id="KW-0132">Cell division</keyword>
<comment type="caution">
    <text evidence="14">The sequence shown here is derived from an EMBL/GenBank/DDBJ whole genome shotgun (WGS) entry which is preliminary data.</text>
</comment>
<evidence type="ECO:0000313" key="15">
    <source>
        <dbReference type="Proteomes" id="UP000031737"/>
    </source>
</evidence>
<keyword evidence="9 11" id="KW-0539">Nucleus</keyword>
<dbReference type="GO" id="GO:0005634">
    <property type="term" value="C:nucleus"/>
    <property type="evidence" value="ECO:0007669"/>
    <property type="project" value="UniProtKB-SubCell"/>
</dbReference>
<dbReference type="GO" id="GO:0051301">
    <property type="term" value="P:cell division"/>
    <property type="evidence" value="ECO:0007669"/>
    <property type="project" value="UniProtKB-KW"/>
</dbReference>
<dbReference type="FunFam" id="3.30.70.1620:FF:000007">
    <property type="entry name" value="Structural maintenance of chromosomes protein"/>
    <property type="match status" value="1"/>
</dbReference>
<keyword evidence="7 12" id="KW-0175">Coiled coil</keyword>
<reference evidence="14 15" key="1">
    <citation type="submission" date="2013-07" db="EMBL/GenBank/DDBJ databases">
        <authorList>
            <person name="Stoco P.H."/>
            <person name="Wagner G."/>
            <person name="Gerber A."/>
            <person name="Zaha A."/>
            <person name="Thompson C."/>
            <person name="Bartholomeu D.C."/>
            <person name="Luckemeyer D.D."/>
            <person name="Bahia D."/>
            <person name="Loreto E."/>
            <person name="Prestes E.B."/>
            <person name="Lima F.M."/>
            <person name="Rodrigues-Luiz G."/>
            <person name="Vallejo G.A."/>
            <person name="Filho J.F."/>
            <person name="Monteiro K.M."/>
            <person name="Tyler K.M."/>
            <person name="de Almeida L.G."/>
            <person name="Ortiz M.F."/>
            <person name="Siervo M.A."/>
            <person name="de Moraes M.H."/>
            <person name="Cunha O.L."/>
            <person name="Mendonca-Neto R."/>
            <person name="Silva R."/>
            <person name="Teixeira S.M."/>
            <person name="Murta S.M."/>
            <person name="Sincero T.C."/>
            <person name="Mendes T.A."/>
            <person name="Urmenyi T.P."/>
            <person name="Silva V.G."/>
            <person name="da Rocha W.D."/>
            <person name="Andersson B."/>
            <person name="Romanha A.J."/>
            <person name="Steindel M."/>
            <person name="de Vasconcelos A.T."/>
            <person name="Grisard E.C."/>
        </authorList>
    </citation>
    <scope>NUCLEOTIDE SEQUENCE [LARGE SCALE GENOMIC DNA]</scope>
    <source>
        <strain evidence="14 15">SC58</strain>
    </source>
</reference>
<keyword evidence="6" id="KW-0067">ATP-binding</keyword>
<feature type="coiled-coil region" evidence="12">
    <location>
        <begin position="462"/>
        <end position="541"/>
    </location>
</feature>
<dbReference type="InterPro" id="IPR010935">
    <property type="entry name" value="SMC_hinge"/>
</dbReference>
<evidence type="ECO:0000259" key="13">
    <source>
        <dbReference type="SMART" id="SM00968"/>
    </source>
</evidence>
<proteinExistence type="inferred from homology"/>
<dbReference type="Proteomes" id="UP000031737">
    <property type="component" value="Unassembled WGS sequence"/>
</dbReference>
<dbReference type="Pfam" id="PF06470">
    <property type="entry name" value="SMC_hinge"/>
    <property type="match status" value="1"/>
</dbReference>
<dbReference type="GO" id="GO:0005694">
    <property type="term" value="C:chromosome"/>
    <property type="evidence" value="ECO:0007669"/>
    <property type="project" value="InterPro"/>
</dbReference>
<dbReference type="PIRSF" id="PIRSF005719">
    <property type="entry name" value="SMC"/>
    <property type="match status" value="1"/>
</dbReference>
<comment type="subcellular location">
    <subcellularLocation>
        <location evidence="1 11">Nucleus</location>
    </subcellularLocation>
</comment>
<dbReference type="SUPFAM" id="SSF75553">
    <property type="entry name" value="Smc hinge domain"/>
    <property type="match status" value="1"/>
</dbReference>
<dbReference type="GO" id="GO:0005524">
    <property type="term" value="F:ATP binding"/>
    <property type="evidence" value="ECO:0007669"/>
    <property type="project" value="UniProtKB-KW"/>
</dbReference>
<evidence type="ECO:0000256" key="11">
    <source>
        <dbReference type="PIRNR" id="PIRNR005719"/>
    </source>
</evidence>
<dbReference type="CDD" id="cd03273">
    <property type="entry name" value="ABC_SMC2_euk"/>
    <property type="match status" value="1"/>
</dbReference>
<dbReference type="SMART" id="SM00968">
    <property type="entry name" value="SMC_hinge"/>
    <property type="match status" value="1"/>
</dbReference>
<accession>A0A061J2A0</accession>
<dbReference type="InterPro" id="IPR003395">
    <property type="entry name" value="RecF/RecN/SMC_N"/>
</dbReference>
<keyword evidence="4" id="KW-0547">Nucleotide-binding</keyword>
<dbReference type="GO" id="GO:0016887">
    <property type="term" value="F:ATP hydrolysis activity"/>
    <property type="evidence" value="ECO:0007669"/>
    <property type="project" value="InterPro"/>
</dbReference>
<dbReference type="Pfam" id="PF02463">
    <property type="entry name" value="SMC_N"/>
    <property type="match status" value="1"/>
</dbReference>
<dbReference type="FunFam" id="3.40.50.300:FF:001880">
    <property type="entry name" value="Structural maintenance of chromosomes protein"/>
    <property type="match status" value="1"/>
</dbReference>
<dbReference type="VEuPathDB" id="TriTrypDB:TRSC58_04050"/>
<evidence type="ECO:0000256" key="1">
    <source>
        <dbReference type="ARBA" id="ARBA00004123"/>
    </source>
</evidence>
<evidence type="ECO:0000313" key="14">
    <source>
        <dbReference type="EMBL" id="ESL08251.1"/>
    </source>
</evidence>
<dbReference type="InterPro" id="IPR027417">
    <property type="entry name" value="P-loop_NTPase"/>
</dbReference>
<evidence type="ECO:0000256" key="7">
    <source>
        <dbReference type="ARBA" id="ARBA00023054"/>
    </source>
</evidence>
<keyword evidence="5" id="KW-0498">Mitosis</keyword>
<dbReference type="InterPro" id="IPR036277">
    <property type="entry name" value="SMC_hinge_sf"/>
</dbReference>
<dbReference type="Gene3D" id="3.30.70.1620">
    <property type="match status" value="1"/>
</dbReference>
<evidence type="ECO:0000256" key="12">
    <source>
        <dbReference type="SAM" id="Coils"/>
    </source>
</evidence>
<dbReference type="PANTHER" id="PTHR43977">
    <property type="entry name" value="STRUCTURAL MAINTENANCE OF CHROMOSOMES PROTEIN 3"/>
    <property type="match status" value="1"/>
</dbReference>
<dbReference type="InterPro" id="IPR024704">
    <property type="entry name" value="SMC"/>
</dbReference>
<feature type="domain" description="SMC hinge" evidence="13">
    <location>
        <begin position="567"/>
        <end position="690"/>
    </location>
</feature>
<evidence type="ECO:0000256" key="4">
    <source>
        <dbReference type="ARBA" id="ARBA00022741"/>
    </source>
</evidence>
<evidence type="ECO:0000256" key="6">
    <source>
        <dbReference type="ARBA" id="ARBA00022840"/>
    </source>
</evidence>
<evidence type="ECO:0000256" key="2">
    <source>
        <dbReference type="ARBA" id="ARBA00005231"/>
    </source>
</evidence>
<dbReference type="GO" id="GO:0030261">
    <property type="term" value="P:chromosome condensation"/>
    <property type="evidence" value="ECO:0007669"/>
    <property type="project" value="UniProtKB-KW"/>
</dbReference>
<name>A0A061J2A0_TRYRA</name>
<dbReference type="Gene3D" id="3.40.50.300">
    <property type="entry name" value="P-loop containing nucleotide triphosphate hydrolases"/>
    <property type="match status" value="2"/>
</dbReference>
<dbReference type="Gene3D" id="1.20.1060.20">
    <property type="match status" value="1"/>
</dbReference>
<keyword evidence="15" id="KW-1185">Reference proteome</keyword>
<evidence type="ECO:0000256" key="9">
    <source>
        <dbReference type="ARBA" id="ARBA00023242"/>
    </source>
</evidence>
<organism evidence="14 15">
    <name type="scientific">Trypanosoma rangeli SC58</name>
    <dbReference type="NCBI Taxonomy" id="429131"/>
    <lineage>
        <taxon>Eukaryota</taxon>
        <taxon>Discoba</taxon>
        <taxon>Euglenozoa</taxon>
        <taxon>Kinetoplastea</taxon>
        <taxon>Metakinetoplastina</taxon>
        <taxon>Trypanosomatida</taxon>
        <taxon>Trypanosomatidae</taxon>
        <taxon>Trypanosoma</taxon>
        <taxon>Herpetosoma</taxon>
    </lineage>
</organism>
<dbReference type="EMBL" id="AUPL01004050">
    <property type="protein sequence ID" value="ESL08251.1"/>
    <property type="molecule type" value="Genomic_DNA"/>
</dbReference>
<dbReference type="InterPro" id="IPR027120">
    <property type="entry name" value="Smc2_ABC"/>
</dbReference>
<sequence length="1223" mass="138923">MPKHNLFATRLLPFLLLPLFFIFFALVVAAAAVAVVKAHTQRERERESGKTMRVKSIVIDGFKSYAHRKALEDLSPHFNAITGLNGSGKSNIFDAVCFVMGITNLKRVRAEDPRELIFRAGTTGVHAARVTIEFINDDPRAAPPGYSCEEYPIITVGRQIKLGGKQQFFLNNTVSMQSKVKRFFESISLNVDNPHFMVLQGTVHKLIGMRSQDILSLIEEAVGTKAFDHRRRTAENLIRSKERKMEEIDNNIETQIGPMLLAMKADQNEYERFVQMSEGIEEKRRFRVAFEYDEQCKQLEQRRERRAALEGDIASSKEQLQFLPASEDTATRRLMELQQALAAPAEAFISLHEEEASLKKQLARDEAQVEGAEKALRLLRDNAHKLEKEKEKQQGRIEKFASRKKQRDILVERLCLEKENVAKLKRSLQLQISGVRAGMSGMSLEEERADIERRMIHHGAAARRCEERVKDLERQLQHFVQKTAARSETVAKLETELARARERLDAEAGSYAALAPLELRRRALQEELVQLKAEHWKANDALQREMGNGGRGFDVDYDRRACLDLDQHIYGRVAELIGPKEEKYAMALMVGAQTQLLRLVVTNDLVAEKIIRHGLRQRTAFLPLNTLQRSKGIDGSRMEEARRIAARMGGFLAIAKDLIEVKDESHRIVAEHVYGQFFVCSSLALAQELAYNPAVRCKAVSLDGDLVEPNGLMTGGSTQQLRDIFAEVRVYHQRKAPVKELQIKITRVEAELEDVQEQLRQHAPLIRRYKEAEEAVGLAEHKLQLERGDNNGPVEELGAALDEERRKHEVEVAALRELKERKAELERHTREDPDKARKELHEQLSAAQERCSALAREEEAGSAEFDRIEADITQLVADLERKMADVQEEMSHRTAARDEAKAQLCETGGKLQNVVEHLRQLEEQRARLEKEVEEVQQELQQLLVKKSSLEAVIKNAEVDLRDAAKATEELQKSVHEAERRHAWLVEERHTFGRSEGPYYFDDKARTAATLQELREAESQAAVMSKRLNRKATILYEERKREYDELVLQRSALGEDRDAIQQCILGIEKKKWHALDRMVKVVSSVFSKLFSICLPGAAAVLREERDDRQHLCGLQVKVMFNGKEKESLSELSGGQRSLLALCLILAILRVRQAPVYILDEVDAALDPSHTQNIGCMLQTHFPSSQFLLVSLKDGMFNNADVLYQVSNTQGYSEIARLESGAGHA</sequence>
<dbReference type="OrthoDB" id="10255539at2759"/>
<gene>
    <name evidence="14" type="ORF">TRSC58_04050</name>
</gene>
<protein>
    <recommendedName>
        <fullName evidence="11">Structural maintenance of chromosomes protein</fullName>
    </recommendedName>
</protein>
<evidence type="ECO:0000256" key="8">
    <source>
        <dbReference type="ARBA" id="ARBA00023067"/>
    </source>
</evidence>
<feature type="coiled-coil region" evidence="12">
    <location>
        <begin position="355"/>
        <end position="403"/>
    </location>
</feature>
<feature type="coiled-coil region" evidence="12">
    <location>
        <begin position="801"/>
        <end position="980"/>
    </location>
</feature>
<evidence type="ECO:0000256" key="3">
    <source>
        <dbReference type="ARBA" id="ARBA00022618"/>
    </source>
</evidence>
<evidence type="ECO:0000256" key="5">
    <source>
        <dbReference type="ARBA" id="ARBA00022776"/>
    </source>
</evidence>
<dbReference type="SUPFAM" id="SSF52540">
    <property type="entry name" value="P-loop containing nucleoside triphosphate hydrolases"/>
    <property type="match status" value="1"/>
</dbReference>
<comment type="similarity">
    <text evidence="2">Belongs to the SMC family. SMC2 subfamily.</text>
</comment>
<dbReference type="AlphaFoldDB" id="A0A061J2A0"/>
<keyword evidence="8" id="KW-0226">DNA condensation</keyword>
<keyword evidence="10" id="KW-0131">Cell cycle</keyword>
<evidence type="ECO:0000256" key="10">
    <source>
        <dbReference type="ARBA" id="ARBA00023306"/>
    </source>
</evidence>